<reference evidence="1 2" key="1">
    <citation type="submission" date="2019-07" db="EMBL/GenBank/DDBJ databases">
        <title>Whole genome shotgun sequence of Rhodospirillum oryzae NBRC 107573.</title>
        <authorList>
            <person name="Hosoyama A."/>
            <person name="Uohara A."/>
            <person name="Ohji S."/>
            <person name="Ichikawa N."/>
        </authorList>
    </citation>
    <scope>NUCLEOTIDE SEQUENCE [LARGE SCALE GENOMIC DNA]</scope>
    <source>
        <strain evidence="1 2">NBRC 107573</strain>
    </source>
</reference>
<dbReference type="EMBL" id="BJZO01000010">
    <property type="protein sequence ID" value="GEO80457.1"/>
    <property type="molecule type" value="Genomic_DNA"/>
</dbReference>
<dbReference type="Proteomes" id="UP000321567">
    <property type="component" value="Unassembled WGS sequence"/>
</dbReference>
<comment type="caution">
    <text evidence="1">The sequence shown here is derived from an EMBL/GenBank/DDBJ whole genome shotgun (WGS) entry which is preliminary data.</text>
</comment>
<organism evidence="1 2">
    <name type="scientific">Pararhodospirillum oryzae</name>
    <dbReference type="NCBI Taxonomy" id="478448"/>
    <lineage>
        <taxon>Bacteria</taxon>
        <taxon>Pseudomonadati</taxon>
        <taxon>Pseudomonadota</taxon>
        <taxon>Alphaproteobacteria</taxon>
        <taxon>Rhodospirillales</taxon>
        <taxon>Rhodospirillaceae</taxon>
        <taxon>Pararhodospirillum</taxon>
    </lineage>
</organism>
<keyword evidence="2" id="KW-1185">Reference proteome</keyword>
<dbReference type="PANTHER" id="PTHR41930:SF1">
    <property type="entry name" value="DEPHOSPHO-COA KINASE"/>
    <property type="match status" value="1"/>
</dbReference>
<protein>
    <submittedName>
        <fullName evidence="1">Uncharacterized protein</fullName>
    </submittedName>
</protein>
<dbReference type="AlphaFoldDB" id="A0A512H4U6"/>
<dbReference type="PANTHER" id="PTHR41930">
    <property type="entry name" value="UPF0200 PROTEIN MJ1399"/>
    <property type="match status" value="1"/>
</dbReference>
<dbReference type="Gene3D" id="3.40.50.300">
    <property type="entry name" value="P-loop containing nucleotide triphosphate hydrolases"/>
    <property type="match status" value="1"/>
</dbReference>
<evidence type="ECO:0000313" key="1">
    <source>
        <dbReference type="EMBL" id="GEO80457.1"/>
    </source>
</evidence>
<dbReference type="InterPro" id="IPR027417">
    <property type="entry name" value="P-loop_NTPase"/>
</dbReference>
<evidence type="ECO:0000313" key="2">
    <source>
        <dbReference type="Proteomes" id="UP000321567"/>
    </source>
</evidence>
<gene>
    <name evidence="1" type="ORF">ROR02_05880</name>
</gene>
<proteinExistence type="predicted"/>
<sequence length="168" mass="18957">MIEHAGYKQINSGRVLAHLLGIAPVPQSDRATFQKAALKFISEPDGPKVLAAALAKDIQLVDHDRIVVDGIRHPETLSELRDLSPSPVALIYVYTPPDVAFEMFRMREDYGYDKIDFDAFIELYNAPVEGQVRYLIQDADVILYNWIGLSEYEKTIDEMLTKVGLKTC</sequence>
<dbReference type="SUPFAM" id="SSF52540">
    <property type="entry name" value="P-loop containing nucleoside triphosphate hydrolases"/>
    <property type="match status" value="1"/>
</dbReference>
<accession>A0A512H4U6</accession>
<name>A0A512H4U6_9PROT</name>